<sequence>GPRPRCCPDAGGTGTLRAASPAATHRISRLIEWLKINGKRSINLSSSIMEAGLTDGEPDRTSQTVTNLNF</sequence>
<evidence type="ECO:0000313" key="3">
    <source>
        <dbReference type="Proteomes" id="UP000335636"/>
    </source>
</evidence>
<dbReference type="EMBL" id="CABDUW010000387">
    <property type="protein sequence ID" value="VTJ67587.1"/>
    <property type="molecule type" value="Genomic_DNA"/>
</dbReference>
<evidence type="ECO:0000313" key="2">
    <source>
        <dbReference type="EMBL" id="VTJ67587.1"/>
    </source>
</evidence>
<protein>
    <submittedName>
        <fullName evidence="2">Uncharacterized protein</fullName>
    </submittedName>
</protein>
<feature type="region of interest" description="Disordered" evidence="1">
    <location>
        <begin position="1"/>
        <end position="20"/>
    </location>
</feature>
<dbReference type="AlphaFoldDB" id="A0A5E4BD13"/>
<name>A0A5E4BD13_MARMO</name>
<comment type="caution">
    <text evidence="2">The sequence shown here is derived from an EMBL/GenBank/DDBJ whole genome shotgun (WGS) entry which is preliminary data.</text>
</comment>
<evidence type="ECO:0000256" key="1">
    <source>
        <dbReference type="SAM" id="MobiDB-lite"/>
    </source>
</evidence>
<proteinExistence type="predicted"/>
<gene>
    <name evidence="2" type="ORF">MONAX_5E007843</name>
</gene>
<dbReference type="Proteomes" id="UP000335636">
    <property type="component" value="Unassembled WGS sequence"/>
</dbReference>
<keyword evidence="3" id="KW-1185">Reference proteome</keyword>
<feature type="non-terminal residue" evidence="2">
    <location>
        <position position="1"/>
    </location>
</feature>
<reference evidence="2" key="1">
    <citation type="submission" date="2019-04" db="EMBL/GenBank/DDBJ databases">
        <authorList>
            <person name="Alioto T."/>
            <person name="Alioto T."/>
        </authorList>
    </citation>
    <scope>NUCLEOTIDE SEQUENCE [LARGE SCALE GENOMIC DNA]</scope>
</reference>
<accession>A0A5E4BD13</accession>
<organism evidence="2 3">
    <name type="scientific">Marmota monax</name>
    <name type="common">Woodchuck</name>
    <dbReference type="NCBI Taxonomy" id="9995"/>
    <lineage>
        <taxon>Eukaryota</taxon>
        <taxon>Metazoa</taxon>
        <taxon>Chordata</taxon>
        <taxon>Craniata</taxon>
        <taxon>Vertebrata</taxon>
        <taxon>Euteleostomi</taxon>
        <taxon>Mammalia</taxon>
        <taxon>Eutheria</taxon>
        <taxon>Euarchontoglires</taxon>
        <taxon>Glires</taxon>
        <taxon>Rodentia</taxon>
        <taxon>Sciuromorpha</taxon>
        <taxon>Sciuridae</taxon>
        <taxon>Xerinae</taxon>
        <taxon>Marmotini</taxon>
        <taxon>Marmota</taxon>
    </lineage>
</organism>